<accession>A0AAD8T8L9</accession>
<dbReference type="Pfam" id="PF04195">
    <property type="entry name" value="Transposase_28"/>
    <property type="match status" value="1"/>
</dbReference>
<gene>
    <name evidence="4" type="ORF">QYE76_037929</name>
</gene>
<dbReference type="PANTHER" id="PTHR33026:SF7">
    <property type="entry name" value="OS03G0100275 PROTEIN"/>
    <property type="match status" value="1"/>
</dbReference>
<feature type="compositionally biased region" description="Polar residues" evidence="2">
    <location>
        <begin position="1130"/>
        <end position="1139"/>
    </location>
</feature>
<name>A0AAD8T8L9_LOLMU</name>
<feature type="region of interest" description="Disordered" evidence="2">
    <location>
        <begin position="448"/>
        <end position="653"/>
    </location>
</feature>
<keyword evidence="5" id="KW-1185">Reference proteome</keyword>
<evidence type="ECO:0000313" key="4">
    <source>
        <dbReference type="EMBL" id="KAK1677081.1"/>
    </source>
</evidence>
<feature type="region of interest" description="Disordered" evidence="2">
    <location>
        <begin position="386"/>
        <end position="427"/>
    </location>
</feature>
<feature type="region of interest" description="Disordered" evidence="2">
    <location>
        <begin position="1073"/>
        <end position="1139"/>
    </location>
</feature>
<feature type="compositionally biased region" description="Low complexity" evidence="2">
    <location>
        <begin position="613"/>
        <end position="632"/>
    </location>
</feature>
<dbReference type="AlphaFoldDB" id="A0AAD8T8L9"/>
<feature type="compositionally biased region" description="Basic residues" evidence="2">
    <location>
        <begin position="403"/>
        <end position="415"/>
    </location>
</feature>
<protein>
    <recommendedName>
        <fullName evidence="3">Transposase (putative) gypsy type domain-containing protein</fullName>
    </recommendedName>
</protein>
<feature type="region of interest" description="Disordered" evidence="2">
    <location>
        <begin position="1"/>
        <end position="70"/>
    </location>
</feature>
<comment type="caution">
    <text evidence="4">The sequence shown here is derived from an EMBL/GenBank/DDBJ whole genome shotgun (WGS) entry which is preliminary data.</text>
</comment>
<evidence type="ECO:0000256" key="1">
    <source>
        <dbReference type="SAM" id="Coils"/>
    </source>
</evidence>
<feature type="compositionally biased region" description="Low complexity" evidence="2">
    <location>
        <begin position="1106"/>
        <end position="1121"/>
    </location>
</feature>
<keyword evidence="1" id="KW-0175">Coiled coil</keyword>
<proteinExistence type="predicted"/>
<dbReference type="PANTHER" id="PTHR33026">
    <property type="entry name" value="OS06G0360600 PROTEIN"/>
    <property type="match status" value="1"/>
</dbReference>
<reference evidence="4" key="1">
    <citation type="submission" date="2023-07" db="EMBL/GenBank/DDBJ databases">
        <title>A chromosome-level genome assembly of Lolium multiflorum.</title>
        <authorList>
            <person name="Chen Y."/>
            <person name="Copetti D."/>
            <person name="Kolliker R."/>
            <person name="Studer B."/>
        </authorList>
    </citation>
    <scope>NUCLEOTIDE SEQUENCE</scope>
    <source>
        <strain evidence="4">02402/16</strain>
        <tissue evidence="4">Leaf</tissue>
    </source>
</reference>
<feature type="compositionally biased region" description="Acidic residues" evidence="2">
    <location>
        <begin position="28"/>
        <end position="48"/>
    </location>
</feature>
<evidence type="ECO:0000259" key="3">
    <source>
        <dbReference type="Pfam" id="PF04195"/>
    </source>
</evidence>
<dbReference type="EMBL" id="JAUUTY010000002">
    <property type="protein sequence ID" value="KAK1677081.1"/>
    <property type="molecule type" value="Genomic_DNA"/>
</dbReference>
<sequence length="1139" mass="124190">MSSEDSLPEHSVSTRHSESPEISSGEELPVDQTDDGLEEDLAQFEEEAGSSGQASGGQGKHAGSSSQGADANCSGIDLNSYTRGAWMGSDVTQAEIDWLYRSRRIPEEVFCRIPDEEREPEPQPGEYVVFAAHFERGLGLPVLDFFRHFLDFYELQPHHLPGNSIFYLSSFTAFMEGYAGITPTVDNFSFFYNLRKNSIQDRKLPLPKPFVRCGGCILAPRQGSICYKFSGLESVRTWQKTFFYVRNGGPEDFINLPAYIPGPPAMTNWLHHPKDDKESRRVALFVEKSNEETNLCADDIIRLFLSRRVLPLQRRAHKMSQMSGLRDPTRITTYSLSPGDLVLKAKQICRNTLRADGKYGLKPYSRSDPPPPRNFARIAREEPPSFAPKRKFHDDMDADPYVKGKHKMGPTHFRRPAPPSADENPQVQEHVTPLAAEVGQEFLDALASKGQKDKGPVEGVGTSVTSRVRQAPASEAGSGKAPPAKRLKKAGCGPSGRKRRHEMPVATGAALTLSRSATGMRPETSEEATRASPPPPSPAHHDAGKAPSSPRGGKTSSGCAAPEPPNSRAEEDFISPPEHEDTGASNMGAGTEDAGRSEPLVPPVPKKKKKKTTASSPSKTTPATSSPAKDAPVSPPAPPTGAPAPAPQPTSPEGAIITAQQLSGAVKAAAAPPSGSEARSLVLHAGRAAVVAGEKASAQLGRIVELTRGGADLGPLKEYAEKWNRADLSTATCGLGKDKLPVVDNFGPRSTVQHFSRFKRAMKEFDTAWHDANTNVVGTLDSRKQLFEELLWEHRDLSEAFSALERTHGKCQAEKEKVALEHRNALEAQRSNAAELKDQLVQAGLQHVRALKEAIAAGDAKVEEARKEFADATGQLRRELEEETGLLQQALDRNAELTAQQAEFERMVRDTDAQALKFFPDSQAHAHKKVMEVRAGNPTCDAEAPWNTHEHLVALHARLSHMKVIDRHLRDVPEVAFQVFKFLWPGEPVPEDLTLLAQRLKDAGKRFSEWKRSSARAGADAALRVACSWYEELDLDALHSLRGDAPTDTDPAKTAKRRDRAYRVALFASTSTFIPPPADIEDEVSDDEEDEEAGEDEAEVPEEGTDAPPEQAPGAPVVPEAAPEPPVGQDNSSPLYHTP</sequence>
<evidence type="ECO:0000256" key="2">
    <source>
        <dbReference type="SAM" id="MobiDB-lite"/>
    </source>
</evidence>
<feature type="compositionally biased region" description="Pro residues" evidence="2">
    <location>
        <begin position="633"/>
        <end position="650"/>
    </location>
</feature>
<dbReference type="Proteomes" id="UP001231189">
    <property type="component" value="Unassembled WGS sequence"/>
</dbReference>
<organism evidence="4 5">
    <name type="scientific">Lolium multiflorum</name>
    <name type="common">Italian ryegrass</name>
    <name type="synonym">Lolium perenne subsp. multiflorum</name>
    <dbReference type="NCBI Taxonomy" id="4521"/>
    <lineage>
        <taxon>Eukaryota</taxon>
        <taxon>Viridiplantae</taxon>
        <taxon>Streptophyta</taxon>
        <taxon>Embryophyta</taxon>
        <taxon>Tracheophyta</taxon>
        <taxon>Spermatophyta</taxon>
        <taxon>Magnoliopsida</taxon>
        <taxon>Liliopsida</taxon>
        <taxon>Poales</taxon>
        <taxon>Poaceae</taxon>
        <taxon>BOP clade</taxon>
        <taxon>Pooideae</taxon>
        <taxon>Poodae</taxon>
        <taxon>Poeae</taxon>
        <taxon>Poeae Chloroplast Group 2 (Poeae type)</taxon>
        <taxon>Loliodinae</taxon>
        <taxon>Loliinae</taxon>
        <taxon>Lolium</taxon>
    </lineage>
</organism>
<evidence type="ECO:0000313" key="5">
    <source>
        <dbReference type="Proteomes" id="UP001231189"/>
    </source>
</evidence>
<feature type="compositionally biased region" description="Acidic residues" evidence="2">
    <location>
        <begin position="1079"/>
        <end position="1105"/>
    </location>
</feature>
<feature type="domain" description="Transposase (putative) gypsy type" evidence="3">
    <location>
        <begin position="128"/>
        <end position="195"/>
    </location>
</feature>
<feature type="coiled-coil region" evidence="1">
    <location>
        <begin position="819"/>
        <end position="907"/>
    </location>
</feature>
<dbReference type="InterPro" id="IPR007321">
    <property type="entry name" value="Transposase_28"/>
</dbReference>